<evidence type="ECO:0000259" key="1">
    <source>
        <dbReference type="Pfam" id="PF01369"/>
    </source>
</evidence>
<dbReference type="GO" id="GO:0005085">
    <property type="term" value="F:guanyl-nucleotide exchange factor activity"/>
    <property type="evidence" value="ECO:0007669"/>
    <property type="project" value="InterPro"/>
</dbReference>
<dbReference type="InParanoid" id="A2EMH2"/>
<organism evidence="2 3">
    <name type="scientific">Trichomonas vaginalis (strain ATCC PRA-98 / G3)</name>
    <dbReference type="NCBI Taxonomy" id="412133"/>
    <lineage>
        <taxon>Eukaryota</taxon>
        <taxon>Metamonada</taxon>
        <taxon>Parabasalia</taxon>
        <taxon>Trichomonadida</taxon>
        <taxon>Trichomonadidae</taxon>
        <taxon>Trichomonas</taxon>
    </lineage>
</organism>
<feature type="domain" description="SEC7" evidence="1">
    <location>
        <begin position="37"/>
        <end position="205"/>
    </location>
</feature>
<dbReference type="InterPro" id="IPR035999">
    <property type="entry name" value="Sec7_dom_sf"/>
</dbReference>
<dbReference type="SMR" id="A2EMH2"/>
<sequence>MSEFPGDLGRSWNGTPPEVPNYLIPTDLPNFSYPNDYAAKFNADPLTMLIEAIKTDSNNAHLQNLGPYLFYCKGIYPSTVSKLIFSPQFPFDLKSFLYFYFNSIIHDFTSLSDSVYYCFSRIAFPDNKDEIQLILDMFSGIYLTCNPSFEYDIPTLSNLLKALLIQSGFNVPGKKFPKSKYLELTNNNKIPRPFRERVFDDLENRPFPVFFTFTNFNKPPEYEKRGMLKKIGGLFKTKNDRCFAIDGFVLKYYNDNTMKGLIGELDIPGTISSYEPAQKKEPEHLLIRKKDSGSLGYKISKEGVRKKSNHSDYIAYSDQTDITSWANNLNLIAFWKLVYDLIQ</sequence>
<evidence type="ECO:0000313" key="2">
    <source>
        <dbReference type="EMBL" id="EAY06128.1"/>
    </source>
</evidence>
<protein>
    <recommendedName>
        <fullName evidence="1">SEC7 domain-containing protein</fullName>
    </recommendedName>
</protein>
<dbReference type="Pfam" id="PF01369">
    <property type="entry name" value="Sec7"/>
    <property type="match status" value="1"/>
</dbReference>
<dbReference type="OrthoDB" id="10265515at2759"/>
<dbReference type="Gene3D" id="2.30.29.30">
    <property type="entry name" value="Pleckstrin-homology domain (PH domain)/Phosphotyrosine-binding domain (PTB)"/>
    <property type="match status" value="1"/>
</dbReference>
<dbReference type="VEuPathDB" id="TrichDB:TVAGG3_0499210"/>
<dbReference type="RefSeq" id="XP_001318351.1">
    <property type="nucleotide sequence ID" value="XM_001318316.1"/>
</dbReference>
<dbReference type="InterPro" id="IPR000904">
    <property type="entry name" value="Sec7_dom"/>
</dbReference>
<keyword evidence="3" id="KW-1185">Reference proteome</keyword>
<dbReference type="SUPFAM" id="SSF50729">
    <property type="entry name" value="PH domain-like"/>
    <property type="match status" value="1"/>
</dbReference>
<dbReference type="Proteomes" id="UP000001542">
    <property type="component" value="Unassembled WGS sequence"/>
</dbReference>
<dbReference type="GO" id="GO:0032012">
    <property type="term" value="P:regulation of ARF protein signal transduction"/>
    <property type="evidence" value="ECO:0007669"/>
    <property type="project" value="InterPro"/>
</dbReference>
<dbReference type="SUPFAM" id="SSF48425">
    <property type="entry name" value="Sec7 domain"/>
    <property type="match status" value="1"/>
</dbReference>
<name>A2EMH2_TRIV3</name>
<gene>
    <name evidence="2" type="ORF">TVAG_067880</name>
</gene>
<dbReference type="AlphaFoldDB" id="A2EMH2"/>
<dbReference type="VEuPathDB" id="TrichDB:TVAG_067880"/>
<evidence type="ECO:0000313" key="3">
    <source>
        <dbReference type="Proteomes" id="UP000001542"/>
    </source>
</evidence>
<dbReference type="InterPro" id="IPR011993">
    <property type="entry name" value="PH-like_dom_sf"/>
</dbReference>
<reference evidence="2" key="2">
    <citation type="journal article" date="2007" name="Science">
        <title>Draft genome sequence of the sexually transmitted pathogen Trichomonas vaginalis.</title>
        <authorList>
            <person name="Carlton J.M."/>
            <person name="Hirt R.P."/>
            <person name="Silva J.C."/>
            <person name="Delcher A.L."/>
            <person name="Schatz M."/>
            <person name="Zhao Q."/>
            <person name="Wortman J.R."/>
            <person name="Bidwell S.L."/>
            <person name="Alsmark U.C.M."/>
            <person name="Besteiro S."/>
            <person name="Sicheritz-Ponten T."/>
            <person name="Noel C.J."/>
            <person name="Dacks J.B."/>
            <person name="Foster P.G."/>
            <person name="Simillion C."/>
            <person name="Van de Peer Y."/>
            <person name="Miranda-Saavedra D."/>
            <person name="Barton G.J."/>
            <person name="Westrop G.D."/>
            <person name="Mueller S."/>
            <person name="Dessi D."/>
            <person name="Fiori P.L."/>
            <person name="Ren Q."/>
            <person name="Paulsen I."/>
            <person name="Zhang H."/>
            <person name="Bastida-Corcuera F.D."/>
            <person name="Simoes-Barbosa A."/>
            <person name="Brown M.T."/>
            <person name="Hayes R.D."/>
            <person name="Mukherjee M."/>
            <person name="Okumura C.Y."/>
            <person name="Schneider R."/>
            <person name="Smith A.J."/>
            <person name="Vanacova S."/>
            <person name="Villalvazo M."/>
            <person name="Haas B.J."/>
            <person name="Pertea M."/>
            <person name="Feldblyum T.V."/>
            <person name="Utterback T.R."/>
            <person name="Shu C.L."/>
            <person name="Osoegawa K."/>
            <person name="de Jong P.J."/>
            <person name="Hrdy I."/>
            <person name="Horvathova L."/>
            <person name="Zubacova Z."/>
            <person name="Dolezal P."/>
            <person name="Malik S.B."/>
            <person name="Logsdon J.M. Jr."/>
            <person name="Henze K."/>
            <person name="Gupta A."/>
            <person name="Wang C.C."/>
            <person name="Dunne R.L."/>
            <person name="Upcroft J.A."/>
            <person name="Upcroft P."/>
            <person name="White O."/>
            <person name="Salzberg S.L."/>
            <person name="Tang P."/>
            <person name="Chiu C.-H."/>
            <person name="Lee Y.-S."/>
            <person name="Embley T.M."/>
            <person name="Coombs G.H."/>
            <person name="Mottram J.C."/>
            <person name="Tachezy J."/>
            <person name="Fraser-Liggett C.M."/>
            <person name="Johnson P.J."/>
        </authorList>
    </citation>
    <scope>NUCLEOTIDE SEQUENCE [LARGE SCALE GENOMIC DNA]</scope>
    <source>
        <strain evidence="2">G3</strain>
    </source>
</reference>
<dbReference type="KEGG" id="tva:4764003"/>
<reference evidence="2" key="1">
    <citation type="submission" date="2006-10" db="EMBL/GenBank/DDBJ databases">
        <authorList>
            <person name="Amadeo P."/>
            <person name="Zhao Q."/>
            <person name="Wortman J."/>
            <person name="Fraser-Liggett C."/>
            <person name="Carlton J."/>
        </authorList>
    </citation>
    <scope>NUCLEOTIDE SEQUENCE</scope>
    <source>
        <strain evidence="2">G3</strain>
    </source>
</reference>
<accession>A2EMH2</accession>
<proteinExistence type="predicted"/>
<dbReference type="EMBL" id="DS113431">
    <property type="protein sequence ID" value="EAY06128.1"/>
    <property type="molecule type" value="Genomic_DNA"/>
</dbReference>